<comment type="caution">
    <text evidence="4">The sequence shown here is derived from an EMBL/GenBank/DDBJ whole genome shotgun (WGS) entry which is preliminary data.</text>
</comment>
<dbReference type="InterPro" id="IPR012373">
    <property type="entry name" value="Ferrdict_sens_TM"/>
</dbReference>
<dbReference type="EMBL" id="JAOCDZ010000020">
    <property type="protein sequence ID" value="MDH0738940.1"/>
    <property type="molecule type" value="Genomic_DNA"/>
</dbReference>
<dbReference type="Pfam" id="PF04773">
    <property type="entry name" value="FecR"/>
    <property type="match status" value="1"/>
</dbReference>
<evidence type="ECO:0000313" key="4">
    <source>
        <dbReference type="EMBL" id="MDH0738940.1"/>
    </source>
</evidence>
<keyword evidence="1" id="KW-0472">Membrane</keyword>
<dbReference type="InterPro" id="IPR032623">
    <property type="entry name" value="FecR_N"/>
</dbReference>
<sequence length="325" mass="35526">MSALGSNAMTSMPSDRLLEEAADWVIRLRYEPADATTRRAFERWLAQGEAYAQAWARAEQVLGTFDGLPAQIGHDVLRSTRKRQGRRALLRVALGLGVVAPVGWMAWREAPAWRADLRTAAGEQLTRMLDDGTRLVLNSGSAVDLRFGPTERRLVLVAGEVLVTTGQEAQPTYRPFVVQTPQGEVQALGTRFSVRLIDDRTEVMVFEHAVLARPAHAAPLHIDAGQRGSFTLSQSSALAPVDDSAALWEQGMLVVRDQRLADVVAELARHRPGMLRCSPEVANLRVSGALSLRDTDAALRALAERLPIAVQRVTRYWVSVGPAGA</sequence>
<dbReference type="Gene3D" id="2.60.120.1440">
    <property type="match status" value="1"/>
</dbReference>
<dbReference type="PANTHER" id="PTHR30273">
    <property type="entry name" value="PERIPLASMIC SIGNAL SENSOR AND SIGMA FACTOR ACTIVATOR FECR-RELATED"/>
    <property type="match status" value="1"/>
</dbReference>
<dbReference type="PIRSF" id="PIRSF018266">
    <property type="entry name" value="FecR"/>
    <property type="match status" value="1"/>
</dbReference>
<proteinExistence type="predicted"/>
<feature type="domain" description="FecR N-terminal" evidence="3">
    <location>
        <begin position="19"/>
        <end position="61"/>
    </location>
</feature>
<dbReference type="Proteomes" id="UP001161094">
    <property type="component" value="Unassembled WGS sequence"/>
</dbReference>
<name>A0AA42S675_9BURK</name>
<evidence type="ECO:0000256" key="1">
    <source>
        <dbReference type="SAM" id="Phobius"/>
    </source>
</evidence>
<dbReference type="PANTHER" id="PTHR30273:SF2">
    <property type="entry name" value="PROTEIN FECR"/>
    <property type="match status" value="1"/>
</dbReference>
<evidence type="ECO:0000259" key="2">
    <source>
        <dbReference type="Pfam" id="PF04773"/>
    </source>
</evidence>
<dbReference type="Pfam" id="PF16220">
    <property type="entry name" value="DUF4880"/>
    <property type="match status" value="1"/>
</dbReference>
<dbReference type="GO" id="GO:0016989">
    <property type="term" value="F:sigma factor antagonist activity"/>
    <property type="evidence" value="ECO:0007669"/>
    <property type="project" value="TreeGrafter"/>
</dbReference>
<feature type="domain" description="FecR protein" evidence="2">
    <location>
        <begin position="116"/>
        <end position="210"/>
    </location>
</feature>
<reference evidence="4" key="1">
    <citation type="submission" date="2022-09" db="EMBL/GenBank/DDBJ databases">
        <title>Intensive care unit water sources are persistently colonized with multi-drug resistant bacteria and are the site of extensive horizontal gene transfer of antibiotic resistance genes.</title>
        <authorList>
            <person name="Diorio-Toth L."/>
        </authorList>
    </citation>
    <scope>NUCLEOTIDE SEQUENCE</scope>
    <source>
        <strain evidence="4">GD03843</strain>
    </source>
</reference>
<organism evidence="4 5">
    <name type="scientific">Achromobacter spanius</name>
    <dbReference type="NCBI Taxonomy" id="217203"/>
    <lineage>
        <taxon>Bacteria</taxon>
        <taxon>Pseudomonadati</taxon>
        <taxon>Pseudomonadota</taxon>
        <taxon>Betaproteobacteria</taxon>
        <taxon>Burkholderiales</taxon>
        <taxon>Alcaligenaceae</taxon>
        <taxon>Achromobacter</taxon>
    </lineage>
</organism>
<feature type="transmembrane region" description="Helical" evidence="1">
    <location>
        <begin position="88"/>
        <end position="107"/>
    </location>
</feature>
<dbReference type="AlphaFoldDB" id="A0AA42S675"/>
<gene>
    <name evidence="4" type="ORF">N5D93_24210</name>
</gene>
<evidence type="ECO:0000259" key="3">
    <source>
        <dbReference type="Pfam" id="PF16220"/>
    </source>
</evidence>
<evidence type="ECO:0000313" key="5">
    <source>
        <dbReference type="Proteomes" id="UP001161094"/>
    </source>
</evidence>
<protein>
    <submittedName>
        <fullName evidence="4">FecR domain-containing protein</fullName>
    </submittedName>
</protein>
<dbReference type="RefSeq" id="WP_279996776.1">
    <property type="nucleotide sequence ID" value="NZ_JAOCDZ010000020.1"/>
</dbReference>
<dbReference type="InterPro" id="IPR006860">
    <property type="entry name" value="FecR"/>
</dbReference>
<keyword evidence="1" id="KW-0812">Transmembrane</keyword>
<accession>A0AA42S675</accession>
<keyword evidence="1" id="KW-1133">Transmembrane helix</keyword>